<dbReference type="EMBL" id="CP048739">
    <property type="protein sequence ID" value="QIB75212.1"/>
    <property type="molecule type" value="Genomic_DNA"/>
</dbReference>
<reference evidence="1 2" key="1">
    <citation type="submission" date="2020-02" db="EMBL/GenBank/DDBJ databases">
        <title>Whole genome sequence of Halogeometricum borinquense strain wsp4.</title>
        <authorList>
            <person name="Verma D.K."/>
            <person name="Gopal K."/>
            <person name="Prasad E.S."/>
        </authorList>
    </citation>
    <scope>NUCLEOTIDE SEQUENCE [LARGE SCALE GENOMIC DNA]</scope>
    <source>
        <strain evidence="2">wsp4</strain>
    </source>
</reference>
<protein>
    <submittedName>
        <fullName evidence="1">Uncharacterized protein</fullName>
    </submittedName>
</protein>
<dbReference type="Proteomes" id="UP000465846">
    <property type="component" value="Chromosome"/>
</dbReference>
<dbReference type="AlphaFoldDB" id="A0A6C0UI77"/>
<name>A0A6C0UI77_9EURY</name>
<proteinExistence type="predicted"/>
<evidence type="ECO:0000313" key="1">
    <source>
        <dbReference type="EMBL" id="QIB75212.1"/>
    </source>
</evidence>
<sequence>MERREFTKAVVSVPVVSIPSLPSGGVGKNNSESKEEYWEISSAWFREYDHGDLMIIRNGEVKYRWKEIGSFSEWHKATLLNARFVADQGHQPTEYVADLFDLTLKSIYIDPPYFSVEFESDQSEVHIHQGKYSDSEYAYHVETHTDEALEGYEGEADSIEEAVQDIHEFISQRRAE</sequence>
<organism evidence="1 2">
    <name type="scientific">Halogeometricum borinquense</name>
    <dbReference type="NCBI Taxonomy" id="60847"/>
    <lineage>
        <taxon>Archaea</taxon>
        <taxon>Methanobacteriati</taxon>
        <taxon>Methanobacteriota</taxon>
        <taxon>Stenosarchaea group</taxon>
        <taxon>Halobacteria</taxon>
        <taxon>Halobacteriales</taxon>
        <taxon>Haloferacaceae</taxon>
        <taxon>Halogeometricum</taxon>
    </lineage>
</organism>
<evidence type="ECO:0000313" key="2">
    <source>
        <dbReference type="Proteomes" id="UP000465846"/>
    </source>
</evidence>
<accession>A0A6C0UI77</accession>
<gene>
    <name evidence="1" type="ORF">G3I44_13520</name>
</gene>
<dbReference type="GeneID" id="44080439"/>
<dbReference type="RefSeq" id="WP_163487003.1">
    <property type="nucleotide sequence ID" value="NZ_CP048739.1"/>
</dbReference>